<keyword evidence="2" id="KW-1185">Reference proteome</keyword>
<evidence type="ECO:0008006" key="3">
    <source>
        <dbReference type="Google" id="ProtNLM"/>
    </source>
</evidence>
<evidence type="ECO:0000313" key="2">
    <source>
        <dbReference type="Proteomes" id="UP001150062"/>
    </source>
</evidence>
<gene>
    <name evidence="1" type="ORF">M0813_20670</name>
</gene>
<dbReference type="EMBL" id="JAOAOG010000155">
    <property type="protein sequence ID" value="KAJ6244965.1"/>
    <property type="molecule type" value="Genomic_DNA"/>
</dbReference>
<sequence>MQKIVIVRHGERLDNVDPLFYKKNNQKHLKLNPPLTQEGILMAEQTGESLVEQLKETPIKAIYCSPYLRCLQTAKPLSELTGLPIKIEYGLLEWGLDPWTGTNDFQFLSGKELDTEIERRYEWKTNNNSEKAKLLFDDDYEMCFKKVYYNEDYPKLYRRMRAFWDDFQDKEINKSQVLQEKGAIVLVSHYGSAECLYENMKGKPEESVYSGIQDIPYCGVAVFQRESGNTKWKKVHKFKKFWNLD</sequence>
<protein>
    <recommendedName>
        <fullName evidence="3">Phosphoglycerate mutase</fullName>
    </recommendedName>
</protein>
<dbReference type="InterPro" id="IPR029033">
    <property type="entry name" value="His_PPase_superfam"/>
</dbReference>
<dbReference type="PROSITE" id="PS00175">
    <property type="entry name" value="PG_MUTASE"/>
    <property type="match status" value="1"/>
</dbReference>
<reference evidence="1" key="1">
    <citation type="submission" date="2022-08" db="EMBL/GenBank/DDBJ databases">
        <title>Novel sulfate-reducing endosymbionts in the free-living metamonad Anaeramoeba.</title>
        <authorList>
            <person name="Jerlstrom-Hultqvist J."/>
            <person name="Cepicka I."/>
            <person name="Gallot-Lavallee L."/>
            <person name="Salas-Leiva D."/>
            <person name="Curtis B.A."/>
            <person name="Zahonova K."/>
            <person name="Pipaliya S."/>
            <person name="Dacks J."/>
            <person name="Roger A.J."/>
        </authorList>
    </citation>
    <scope>NUCLEOTIDE SEQUENCE</scope>
    <source>
        <strain evidence="1">Schooner1</strain>
    </source>
</reference>
<dbReference type="PANTHER" id="PTHR16469">
    <property type="entry name" value="UBIQUITIN-ASSOCIATED AND SH3 DOMAIN-CONTAINING BA-RELATED"/>
    <property type="match status" value="1"/>
</dbReference>
<dbReference type="SMART" id="SM00855">
    <property type="entry name" value="PGAM"/>
    <property type="match status" value="1"/>
</dbReference>
<dbReference type="Gene3D" id="3.40.50.1240">
    <property type="entry name" value="Phosphoglycerate mutase-like"/>
    <property type="match status" value="1"/>
</dbReference>
<evidence type="ECO:0000313" key="1">
    <source>
        <dbReference type="EMBL" id="KAJ6244965.1"/>
    </source>
</evidence>
<dbReference type="SUPFAM" id="SSF53254">
    <property type="entry name" value="Phosphoglycerate mutase-like"/>
    <property type="match status" value="1"/>
</dbReference>
<dbReference type="InterPro" id="IPR001345">
    <property type="entry name" value="PG/BPGM_mutase_AS"/>
</dbReference>
<proteinExistence type="predicted"/>
<dbReference type="Pfam" id="PF00300">
    <property type="entry name" value="His_Phos_1"/>
    <property type="match status" value="1"/>
</dbReference>
<dbReference type="CDD" id="cd07067">
    <property type="entry name" value="HP_PGM_like"/>
    <property type="match status" value="1"/>
</dbReference>
<dbReference type="InterPro" id="IPR013078">
    <property type="entry name" value="His_Pase_superF_clade-1"/>
</dbReference>
<dbReference type="InterPro" id="IPR051710">
    <property type="entry name" value="Phosphatase_SH3-domain"/>
</dbReference>
<accession>A0ABQ8YK56</accession>
<dbReference type="PANTHER" id="PTHR16469:SF27">
    <property type="entry name" value="UBIQUITIN-ASSOCIATED AND SH3 DOMAIN-CONTAINING BA-RELATED"/>
    <property type="match status" value="1"/>
</dbReference>
<dbReference type="Proteomes" id="UP001150062">
    <property type="component" value="Unassembled WGS sequence"/>
</dbReference>
<comment type="caution">
    <text evidence="1">The sequence shown here is derived from an EMBL/GenBank/DDBJ whole genome shotgun (WGS) entry which is preliminary data.</text>
</comment>
<organism evidence="1 2">
    <name type="scientific">Anaeramoeba flamelloides</name>
    <dbReference type="NCBI Taxonomy" id="1746091"/>
    <lineage>
        <taxon>Eukaryota</taxon>
        <taxon>Metamonada</taxon>
        <taxon>Anaeramoebidae</taxon>
        <taxon>Anaeramoeba</taxon>
    </lineage>
</organism>
<name>A0ABQ8YK56_9EUKA</name>